<feature type="binding site" evidence="10">
    <location>
        <position position="189"/>
    </location>
    <ligand>
        <name>[4Fe-4S] cluster</name>
        <dbReference type="ChEBI" id="CHEBI:49883"/>
    </ligand>
</feature>
<keyword evidence="12" id="KW-0255">Endonuclease</keyword>
<dbReference type="CDD" id="cd00056">
    <property type="entry name" value="ENDO3c"/>
    <property type="match status" value="1"/>
</dbReference>
<dbReference type="HAMAP" id="MF_00942">
    <property type="entry name" value="Nth"/>
    <property type="match status" value="1"/>
</dbReference>
<dbReference type="NCBIfam" id="TIGR01083">
    <property type="entry name" value="nth"/>
    <property type="match status" value="1"/>
</dbReference>
<dbReference type="SMART" id="SM00525">
    <property type="entry name" value="FES"/>
    <property type="match status" value="1"/>
</dbReference>
<gene>
    <name evidence="10 12" type="primary">nth</name>
    <name evidence="12" type="ORF">AALT52_04000</name>
</gene>
<comment type="similarity">
    <text evidence="1 10">Belongs to the Nth/MutY family.</text>
</comment>
<keyword evidence="6 10" id="KW-0408">Iron</keyword>
<dbReference type="RefSeq" id="WP_369941353.1">
    <property type="nucleotide sequence ID" value="NZ_JBCLUF010000010.1"/>
</dbReference>
<dbReference type="PANTHER" id="PTHR10359:SF18">
    <property type="entry name" value="ENDONUCLEASE III"/>
    <property type="match status" value="1"/>
</dbReference>
<evidence type="ECO:0000256" key="1">
    <source>
        <dbReference type="ARBA" id="ARBA00008343"/>
    </source>
</evidence>
<evidence type="ECO:0000256" key="2">
    <source>
        <dbReference type="ARBA" id="ARBA00022485"/>
    </source>
</evidence>
<dbReference type="Gene3D" id="1.10.340.30">
    <property type="entry name" value="Hypothetical protein, domain 2"/>
    <property type="match status" value="1"/>
</dbReference>
<dbReference type="InterPro" id="IPR003265">
    <property type="entry name" value="HhH-GPD_domain"/>
</dbReference>
<evidence type="ECO:0000259" key="11">
    <source>
        <dbReference type="SMART" id="SM00478"/>
    </source>
</evidence>
<comment type="catalytic activity">
    <reaction evidence="10">
        <text>2'-deoxyribonucleotide-(2'-deoxyribose 5'-phosphate)-2'-deoxyribonucleotide-DNA = a 3'-end 2'-deoxyribonucleotide-(2,3-dehydro-2,3-deoxyribose 5'-phosphate)-DNA + a 5'-end 5'-phospho-2'-deoxyribonucleoside-DNA + H(+)</text>
        <dbReference type="Rhea" id="RHEA:66592"/>
        <dbReference type="Rhea" id="RHEA-COMP:13180"/>
        <dbReference type="Rhea" id="RHEA-COMP:16897"/>
        <dbReference type="Rhea" id="RHEA-COMP:17067"/>
        <dbReference type="ChEBI" id="CHEBI:15378"/>
        <dbReference type="ChEBI" id="CHEBI:136412"/>
        <dbReference type="ChEBI" id="CHEBI:157695"/>
        <dbReference type="ChEBI" id="CHEBI:167181"/>
        <dbReference type="EC" id="4.2.99.18"/>
    </reaction>
</comment>
<comment type="function">
    <text evidence="10">DNA repair enzyme that has both DNA N-glycosylase activity and AP-lyase activity. The DNA N-glycosylase activity releases various damaged pyrimidines from DNA by cleaving the N-glycosidic bond, leaving an AP (apurinic/apyrimidinic) site. The AP-lyase activity cleaves the phosphodiester bond 3' to the AP site by a beta-elimination, leaving a 3'-terminal unsaturated sugar and a product with a terminal 5'-phosphate.</text>
</comment>
<dbReference type="PANTHER" id="PTHR10359">
    <property type="entry name" value="A/G-SPECIFIC ADENINE GLYCOSYLASE/ENDONUCLEASE III"/>
    <property type="match status" value="1"/>
</dbReference>
<evidence type="ECO:0000256" key="9">
    <source>
        <dbReference type="ARBA" id="ARBA00023295"/>
    </source>
</evidence>
<dbReference type="InterPro" id="IPR004035">
    <property type="entry name" value="Endouclease-III_FeS-bd_BS"/>
</dbReference>
<keyword evidence="10 12" id="KW-0456">Lyase</keyword>
<evidence type="ECO:0000256" key="3">
    <source>
        <dbReference type="ARBA" id="ARBA00022723"/>
    </source>
</evidence>
<evidence type="ECO:0000313" key="12">
    <source>
        <dbReference type="EMBL" id="MEY8662054.1"/>
    </source>
</evidence>
<protein>
    <recommendedName>
        <fullName evidence="10">Endonuclease III</fullName>
        <ecNumber evidence="10">4.2.99.18</ecNumber>
    </recommendedName>
    <alternativeName>
        <fullName evidence="10">DNA-(apurinic or apyrimidinic site) lyase</fullName>
    </alternativeName>
</protein>
<evidence type="ECO:0000256" key="8">
    <source>
        <dbReference type="ARBA" id="ARBA00023204"/>
    </source>
</evidence>
<feature type="binding site" evidence="10">
    <location>
        <position position="199"/>
    </location>
    <ligand>
        <name>[4Fe-4S] cluster</name>
        <dbReference type="ChEBI" id="CHEBI:49883"/>
    </ligand>
</feature>
<dbReference type="SMART" id="SM00478">
    <property type="entry name" value="ENDO3c"/>
    <property type="match status" value="1"/>
</dbReference>
<evidence type="ECO:0000256" key="4">
    <source>
        <dbReference type="ARBA" id="ARBA00022763"/>
    </source>
</evidence>
<dbReference type="InterPro" id="IPR005759">
    <property type="entry name" value="Nth"/>
</dbReference>
<dbReference type="Pfam" id="PF00730">
    <property type="entry name" value="HhH-GPD"/>
    <property type="match status" value="1"/>
</dbReference>
<dbReference type="GO" id="GO:0140078">
    <property type="term" value="F:class I DNA-(apurinic or apyrimidinic site) endonuclease activity"/>
    <property type="evidence" value="ECO:0007669"/>
    <property type="project" value="UniProtKB-EC"/>
</dbReference>
<proteinExistence type="inferred from homology"/>
<dbReference type="Proteomes" id="UP001565236">
    <property type="component" value="Unassembled WGS sequence"/>
</dbReference>
<dbReference type="InterPro" id="IPR023170">
    <property type="entry name" value="HhH_base_excis_C"/>
</dbReference>
<dbReference type="EC" id="4.2.99.18" evidence="10"/>
<organism evidence="12 13">
    <name type="scientific">Ligilactobacillus faecis</name>
    <dbReference type="NCBI Taxonomy" id="762833"/>
    <lineage>
        <taxon>Bacteria</taxon>
        <taxon>Bacillati</taxon>
        <taxon>Bacillota</taxon>
        <taxon>Bacilli</taxon>
        <taxon>Lactobacillales</taxon>
        <taxon>Lactobacillaceae</taxon>
        <taxon>Ligilactobacillus</taxon>
    </lineage>
</organism>
<keyword evidence="3 10" id="KW-0479">Metal-binding</keyword>
<evidence type="ECO:0000256" key="6">
    <source>
        <dbReference type="ARBA" id="ARBA00023004"/>
    </source>
</evidence>
<keyword evidence="7 10" id="KW-0411">Iron-sulfur</keyword>
<dbReference type="Pfam" id="PF00633">
    <property type="entry name" value="HHH"/>
    <property type="match status" value="1"/>
</dbReference>
<evidence type="ECO:0000256" key="10">
    <source>
        <dbReference type="HAMAP-Rule" id="MF_00942"/>
    </source>
</evidence>
<keyword evidence="5 10" id="KW-0378">Hydrolase</keyword>
<dbReference type="InterPro" id="IPR003651">
    <property type="entry name" value="Endonuclease3_FeS-loop_motif"/>
</dbReference>
<dbReference type="SUPFAM" id="SSF48150">
    <property type="entry name" value="DNA-glycosylase"/>
    <property type="match status" value="1"/>
</dbReference>
<keyword evidence="13" id="KW-1185">Reference proteome</keyword>
<dbReference type="InterPro" id="IPR000445">
    <property type="entry name" value="HhH_motif"/>
</dbReference>
<feature type="binding site" evidence="10">
    <location>
        <position position="196"/>
    </location>
    <ligand>
        <name>[4Fe-4S] cluster</name>
        <dbReference type="ChEBI" id="CHEBI:49883"/>
    </ligand>
</feature>
<dbReference type="PIRSF" id="PIRSF001435">
    <property type="entry name" value="Nth"/>
    <property type="match status" value="1"/>
</dbReference>
<evidence type="ECO:0000256" key="7">
    <source>
        <dbReference type="ARBA" id="ARBA00023014"/>
    </source>
</evidence>
<keyword evidence="4 10" id="KW-0227">DNA damage</keyword>
<keyword evidence="12" id="KW-0540">Nuclease</keyword>
<dbReference type="InterPro" id="IPR011257">
    <property type="entry name" value="DNA_glycosylase"/>
</dbReference>
<accession>A0ABV4DSD3</accession>
<dbReference type="PROSITE" id="PS00764">
    <property type="entry name" value="ENDONUCLEASE_III_1"/>
    <property type="match status" value="1"/>
</dbReference>
<evidence type="ECO:0000256" key="5">
    <source>
        <dbReference type="ARBA" id="ARBA00022801"/>
    </source>
</evidence>
<keyword evidence="10" id="KW-0238">DNA-binding</keyword>
<sequence length="214" mass="24123">MLNSEETVKALNVMGEVFPNATTSLTKTDPFHFMLSVILSAQATDKAVNLVTPALFERYKTPVDLANASLPEVESYIKTLGLYRNKARFLVKCSQELLERFNGVVPKTRKELMSLTGVGRKTADVVLAECFGIPAFAVDTHVSRVAKRLAIVPPESDVLTIEKILMRKVPKDLWIKGHHRMIFWGRYQCMARNPKCETCPLLDICQEGQIRVMR</sequence>
<dbReference type="Gene3D" id="1.10.1670.10">
    <property type="entry name" value="Helix-hairpin-Helix base-excision DNA repair enzymes (C-terminal)"/>
    <property type="match status" value="1"/>
</dbReference>
<keyword evidence="9 10" id="KW-0326">Glycosidase</keyword>
<feature type="domain" description="HhH-GPD" evidence="11">
    <location>
        <begin position="39"/>
        <end position="187"/>
    </location>
</feature>
<dbReference type="EMBL" id="JBCLUF010000010">
    <property type="protein sequence ID" value="MEY8662054.1"/>
    <property type="molecule type" value="Genomic_DNA"/>
</dbReference>
<keyword evidence="8 10" id="KW-0234">DNA repair</keyword>
<comment type="cofactor">
    <cofactor evidence="10">
        <name>[4Fe-4S] cluster</name>
        <dbReference type="ChEBI" id="CHEBI:49883"/>
    </cofactor>
    <text evidence="10">Binds 1 [4Fe-4S] cluster.</text>
</comment>
<name>A0ABV4DSD3_9LACO</name>
<evidence type="ECO:0000313" key="13">
    <source>
        <dbReference type="Proteomes" id="UP001565236"/>
    </source>
</evidence>
<reference evidence="12 13" key="1">
    <citation type="submission" date="2024-03" db="EMBL/GenBank/DDBJ databases">
        <title>Mouse gut bacterial collection (mGBC) of GemPharmatech.</title>
        <authorList>
            <person name="He Y."/>
            <person name="Dong L."/>
            <person name="Wu D."/>
            <person name="Gao X."/>
            <person name="Lin Z."/>
        </authorList>
    </citation>
    <scope>NUCLEOTIDE SEQUENCE [LARGE SCALE GENOMIC DNA]</scope>
    <source>
        <strain evidence="12 13">15-30</strain>
    </source>
</reference>
<dbReference type="Pfam" id="PF10576">
    <property type="entry name" value="EndIII_4Fe-2S"/>
    <property type="match status" value="1"/>
</dbReference>
<feature type="binding site" evidence="10">
    <location>
        <position position="205"/>
    </location>
    <ligand>
        <name>[4Fe-4S] cluster</name>
        <dbReference type="ChEBI" id="CHEBI:49883"/>
    </ligand>
</feature>
<keyword evidence="2 10" id="KW-0004">4Fe-4S</keyword>
<comment type="caution">
    <text evidence="12">The sequence shown here is derived from an EMBL/GenBank/DDBJ whole genome shotgun (WGS) entry which is preliminary data.</text>
</comment>